<keyword evidence="2" id="KW-1185">Reference proteome</keyword>
<organism evidence="1 2">
    <name type="scientific">Riemerella anatipestifer RA-CH-1</name>
    <dbReference type="NCBI Taxonomy" id="1228997"/>
    <lineage>
        <taxon>Bacteria</taxon>
        <taxon>Pseudomonadati</taxon>
        <taxon>Bacteroidota</taxon>
        <taxon>Flavobacteriia</taxon>
        <taxon>Flavobacteriales</taxon>
        <taxon>Weeksellaceae</taxon>
        <taxon>Riemerella</taxon>
    </lineage>
</organism>
<reference evidence="1 2" key="1">
    <citation type="submission" date="2012-09" db="EMBL/GenBank/DDBJ databases">
        <title>Riemerella anatipestifer vaccine strains.</title>
        <authorList>
            <person name="Chun C.A."/>
            <person name="Shu W.M."/>
            <person name="Kang Z.D."/>
            <person name="Jia W.X."/>
        </authorList>
    </citation>
    <scope>NUCLEOTIDE SEQUENCE [LARGE SCALE GENOMIC DNA]</scope>
    <source>
        <strain evidence="1 2">RA-CH-1</strain>
    </source>
</reference>
<dbReference type="HOGENOM" id="CLU_2540446_0_0_10"/>
<dbReference type="AlphaFoldDB" id="J9RA72"/>
<protein>
    <submittedName>
        <fullName evidence="1">Uncharacterized protein</fullName>
    </submittedName>
</protein>
<dbReference type="KEGG" id="rag:B739_1681"/>
<sequence>MEKVKRKFAEFATKTASLVTNDMPKEACVFFVSSLEKCSGFSIIVKGESIKIAATLGVAFKQNPELAELLRIALESYDKLEKK</sequence>
<gene>
    <name evidence="1" type="ORF">B739_1681</name>
</gene>
<evidence type="ECO:0000313" key="1">
    <source>
        <dbReference type="EMBL" id="AFR36272.1"/>
    </source>
</evidence>
<proteinExistence type="predicted"/>
<dbReference type="Proteomes" id="UP000006276">
    <property type="component" value="Chromosome"/>
</dbReference>
<dbReference type="EMBL" id="CP003787">
    <property type="protein sequence ID" value="AFR36272.1"/>
    <property type="molecule type" value="Genomic_DNA"/>
</dbReference>
<accession>J9RA72</accession>
<dbReference type="RefSeq" id="WP_014938568.1">
    <property type="nucleotide sequence ID" value="NC_018609.1"/>
</dbReference>
<evidence type="ECO:0000313" key="2">
    <source>
        <dbReference type="Proteomes" id="UP000006276"/>
    </source>
</evidence>
<dbReference type="PATRIC" id="fig|1228997.3.peg.1680"/>
<name>J9RA72_RIEAN</name>